<keyword evidence="1" id="KW-0812">Transmembrane</keyword>
<organism evidence="2">
    <name type="scientific">Rhizophora mucronata</name>
    <name type="common">Asiatic mangrove</name>
    <dbReference type="NCBI Taxonomy" id="61149"/>
    <lineage>
        <taxon>Eukaryota</taxon>
        <taxon>Viridiplantae</taxon>
        <taxon>Streptophyta</taxon>
        <taxon>Embryophyta</taxon>
        <taxon>Tracheophyta</taxon>
        <taxon>Spermatophyta</taxon>
        <taxon>Magnoliopsida</taxon>
        <taxon>eudicotyledons</taxon>
        <taxon>Gunneridae</taxon>
        <taxon>Pentapetalae</taxon>
        <taxon>rosids</taxon>
        <taxon>fabids</taxon>
        <taxon>Malpighiales</taxon>
        <taxon>Rhizophoraceae</taxon>
        <taxon>Rhizophora</taxon>
    </lineage>
</organism>
<protein>
    <submittedName>
        <fullName evidence="2">Uncharacterized protein</fullName>
    </submittedName>
</protein>
<reference evidence="2" key="1">
    <citation type="submission" date="2018-02" db="EMBL/GenBank/DDBJ databases">
        <title>Rhizophora mucronata_Transcriptome.</title>
        <authorList>
            <person name="Meera S.P."/>
            <person name="Sreeshan A."/>
            <person name="Augustine A."/>
        </authorList>
    </citation>
    <scope>NUCLEOTIDE SEQUENCE</scope>
    <source>
        <tissue evidence="2">Leaf</tissue>
    </source>
</reference>
<dbReference type="EMBL" id="GGEC01077982">
    <property type="protein sequence ID" value="MBX58466.1"/>
    <property type="molecule type" value="Transcribed_RNA"/>
</dbReference>
<keyword evidence="1" id="KW-0472">Membrane</keyword>
<name>A0A2P2PUP8_RHIMU</name>
<evidence type="ECO:0000256" key="1">
    <source>
        <dbReference type="SAM" id="Phobius"/>
    </source>
</evidence>
<evidence type="ECO:0000313" key="2">
    <source>
        <dbReference type="EMBL" id="MBX58466.1"/>
    </source>
</evidence>
<keyword evidence="1" id="KW-1133">Transmembrane helix</keyword>
<sequence length="47" mass="5481">MISGFHTAWLTLFKIYLHVNWLSYPPIGIVIVLYLNLTCKHCCAWIS</sequence>
<dbReference type="AlphaFoldDB" id="A0A2P2PUP8"/>
<feature type="transmembrane region" description="Helical" evidence="1">
    <location>
        <begin position="15"/>
        <end position="37"/>
    </location>
</feature>
<accession>A0A2P2PUP8</accession>
<proteinExistence type="predicted"/>